<gene>
    <name evidence="2" type="ORF">PCOR1329_LOCUS64215</name>
</gene>
<sequence>AQAATAKTDVRTAAQNYAAGHQEEAEEEEAQETPQPAGAKHRRLTLGGTFAGAAAPAASAPMGEGEADGDVSTLGRLQTSAANAQKLGRKLGAPLSNNIVAWKGRATSMKELSEGMGKLVRSCSRDGGTNELMGKETLDHIKSKIEAEGMTHKASAIMAGGPLRKEPLRTWWPMSVAAPGWSTHCKDEVPLLLAERDFTELITSIALDKDTLNKIRRDVEEGAEMVMEKAKGAGIMEPRRG</sequence>
<feature type="region of interest" description="Disordered" evidence="1">
    <location>
        <begin position="1"/>
        <end position="70"/>
    </location>
</feature>
<feature type="compositionally biased region" description="Low complexity" evidence="1">
    <location>
        <begin position="47"/>
        <end position="64"/>
    </location>
</feature>
<accession>A0ABN9W7R3</accession>
<proteinExistence type="predicted"/>
<comment type="caution">
    <text evidence="2">The sequence shown here is derived from an EMBL/GenBank/DDBJ whole genome shotgun (WGS) entry which is preliminary data.</text>
</comment>
<feature type="non-terminal residue" evidence="2">
    <location>
        <position position="1"/>
    </location>
</feature>
<dbReference type="EMBL" id="CAUYUJ010018176">
    <property type="protein sequence ID" value="CAK0881311.1"/>
    <property type="molecule type" value="Genomic_DNA"/>
</dbReference>
<organism evidence="2 3">
    <name type="scientific">Prorocentrum cordatum</name>
    <dbReference type="NCBI Taxonomy" id="2364126"/>
    <lineage>
        <taxon>Eukaryota</taxon>
        <taxon>Sar</taxon>
        <taxon>Alveolata</taxon>
        <taxon>Dinophyceae</taxon>
        <taxon>Prorocentrales</taxon>
        <taxon>Prorocentraceae</taxon>
        <taxon>Prorocentrum</taxon>
    </lineage>
</organism>
<evidence type="ECO:0000313" key="2">
    <source>
        <dbReference type="EMBL" id="CAK0881311.1"/>
    </source>
</evidence>
<evidence type="ECO:0000313" key="3">
    <source>
        <dbReference type="Proteomes" id="UP001189429"/>
    </source>
</evidence>
<dbReference type="Proteomes" id="UP001189429">
    <property type="component" value="Unassembled WGS sequence"/>
</dbReference>
<reference evidence="2" key="1">
    <citation type="submission" date="2023-10" db="EMBL/GenBank/DDBJ databases">
        <authorList>
            <person name="Chen Y."/>
            <person name="Shah S."/>
            <person name="Dougan E. K."/>
            <person name="Thang M."/>
            <person name="Chan C."/>
        </authorList>
    </citation>
    <scope>NUCLEOTIDE SEQUENCE [LARGE SCALE GENOMIC DNA]</scope>
</reference>
<evidence type="ECO:0000256" key="1">
    <source>
        <dbReference type="SAM" id="MobiDB-lite"/>
    </source>
</evidence>
<name>A0ABN9W7R3_9DINO</name>
<protein>
    <submittedName>
        <fullName evidence="2">Uncharacterized protein</fullName>
    </submittedName>
</protein>
<keyword evidence="3" id="KW-1185">Reference proteome</keyword>